<dbReference type="InterPro" id="IPR009081">
    <property type="entry name" value="PP-bd_ACP"/>
</dbReference>
<gene>
    <name evidence="2" type="ORF">NN4_75380</name>
</gene>
<evidence type="ECO:0000259" key="1">
    <source>
        <dbReference type="PROSITE" id="PS50075"/>
    </source>
</evidence>
<feature type="domain" description="Carrier" evidence="1">
    <location>
        <begin position="1"/>
        <end position="77"/>
    </location>
</feature>
<dbReference type="Proteomes" id="UP000321424">
    <property type="component" value="Unassembled WGS sequence"/>
</dbReference>
<protein>
    <recommendedName>
        <fullName evidence="1">Carrier domain-containing protein</fullName>
    </recommendedName>
</protein>
<sequence length="82" mass="8926">MATDLMEQLLELFAEVVGEPAAHGPDTVRADMDTWDSLAQVRLVYAVERAFGVELPERTLTSEPSLAEIAAIVAAARQERVS</sequence>
<comment type="caution">
    <text evidence="2">The sequence shown here is derived from an EMBL/GenBank/DDBJ whole genome shotgun (WGS) entry which is preliminary data.</text>
</comment>
<proteinExistence type="predicted"/>
<evidence type="ECO:0000313" key="3">
    <source>
        <dbReference type="Proteomes" id="UP000321424"/>
    </source>
</evidence>
<dbReference type="InterPro" id="IPR036736">
    <property type="entry name" value="ACP-like_sf"/>
</dbReference>
<dbReference type="Pfam" id="PF00550">
    <property type="entry name" value="PP-binding"/>
    <property type="match status" value="1"/>
</dbReference>
<dbReference type="Gene3D" id="1.10.1200.10">
    <property type="entry name" value="ACP-like"/>
    <property type="match status" value="1"/>
</dbReference>
<dbReference type="SUPFAM" id="SSF47336">
    <property type="entry name" value="ACP-like"/>
    <property type="match status" value="1"/>
</dbReference>
<keyword evidence="3" id="KW-1185">Reference proteome</keyword>
<organism evidence="2 3">
    <name type="scientific">Nocardia ninae NBRC 108245</name>
    <dbReference type="NCBI Taxonomy" id="1210091"/>
    <lineage>
        <taxon>Bacteria</taxon>
        <taxon>Bacillati</taxon>
        <taxon>Actinomycetota</taxon>
        <taxon>Actinomycetes</taxon>
        <taxon>Mycobacteriales</taxon>
        <taxon>Nocardiaceae</taxon>
        <taxon>Nocardia</taxon>
    </lineage>
</organism>
<reference evidence="2 3" key="1">
    <citation type="submission" date="2019-07" db="EMBL/GenBank/DDBJ databases">
        <title>Whole genome shotgun sequence of Nocardia ninae NBRC 108245.</title>
        <authorList>
            <person name="Hosoyama A."/>
            <person name="Uohara A."/>
            <person name="Ohji S."/>
            <person name="Ichikawa N."/>
        </authorList>
    </citation>
    <scope>NUCLEOTIDE SEQUENCE [LARGE SCALE GENOMIC DNA]</scope>
    <source>
        <strain evidence="2 3">NBRC 108245</strain>
    </source>
</reference>
<dbReference type="EMBL" id="BJXA01000084">
    <property type="protein sequence ID" value="GEM43019.1"/>
    <property type="molecule type" value="Genomic_DNA"/>
</dbReference>
<accession>A0A511MR25</accession>
<dbReference type="AlphaFoldDB" id="A0A511MR25"/>
<dbReference type="RefSeq" id="WP_159080353.1">
    <property type="nucleotide sequence ID" value="NZ_BJXA01000084.1"/>
</dbReference>
<dbReference type="PROSITE" id="PS50075">
    <property type="entry name" value="CARRIER"/>
    <property type="match status" value="1"/>
</dbReference>
<evidence type="ECO:0000313" key="2">
    <source>
        <dbReference type="EMBL" id="GEM43019.1"/>
    </source>
</evidence>
<name>A0A511MR25_9NOCA</name>